<name>A0A291W320_9ACTN</name>
<dbReference type="EMBL" id="CP023976">
    <property type="protein sequence ID" value="ATM24690.1"/>
    <property type="molecule type" value="Genomic_DNA"/>
</dbReference>
<sequence length="201" mass="21152">MPMALSVKIGVSKAVSTRAAAAVAGMCAVVLVAGCGGGDSDDSAKEKPSSPAPSSAPPSAGPEQEARKQVLAAYRGMWSEQVKIYGSGSFKGTHLEKYAADKALSKVKAAAFYYQNNDLVVKGEPKLKDDPKVTLTLGGTSKSATIVDCVDSTNFVPQNRRTGKKSQLDGDNRRKVQTSRAQYGSGKWMITDSTIDKGSRC</sequence>
<accession>A0A291W320</accession>
<proteinExistence type="predicted"/>
<reference evidence="2 3" key="1">
    <citation type="submission" date="2017-10" db="EMBL/GenBank/DDBJ databases">
        <title>Streptomyces alboflavus Genome sequencing and assembly.</title>
        <authorList>
            <person name="Wang Y."/>
            <person name="Du B."/>
            <person name="Ding Y."/>
            <person name="Liu H."/>
            <person name="Hou Q."/>
            <person name="Liu K."/>
            <person name="Wang C."/>
            <person name="Yao L."/>
        </authorList>
    </citation>
    <scope>NUCLEOTIDE SEQUENCE [LARGE SCALE GENOMIC DNA]</scope>
    <source>
        <strain evidence="2 3">MDJK44</strain>
        <plasmid evidence="3">Plasmid pmdjk44.1</plasmid>
    </source>
</reference>
<keyword evidence="2" id="KW-0449">Lipoprotein</keyword>
<protein>
    <submittedName>
        <fullName evidence="2">Putative secreted protein/lipoprotein</fullName>
    </submittedName>
</protein>
<organism evidence="2 3">
    <name type="scientific">Streptomyces alboflavus</name>
    <dbReference type="NCBI Taxonomy" id="67267"/>
    <lineage>
        <taxon>Bacteria</taxon>
        <taxon>Bacillati</taxon>
        <taxon>Actinomycetota</taxon>
        <taxon>Actinomycetes</taxon>
        <taxon>Kitasatosporales</taxon>
        <taxon>Streptomycetaceae</taxon>
        <taxon>Streptomyces</taxon>
    </lineage>
</organism>
<keyword evidence="3" id="KW-1185">Reference proteome</keyword>
<feature type="region of interest" description="Disordered" evidence="1">
    <location>
        <begin position="38"/>
        <end position="68"/>
    </location>
</feature>
<feature type="compositionally biased region" description="Pro residues" evidence="1">
    <location>
        <begin position="50"/>
        <end position="60"/>
    </location>
</feature>
<keyword evidence="2" id="KW-0614">Plasmid</keyword>
<evidence type="ECO:0000313" key="2">
    <source>
        <dbReference type="EMBL" id="ATM24690.1"/>
    </source>
</evidence>
<dbReference type="Proteomes" id="UP000195880">
    <property type="component" value="Plasmid pMDJK44.1"/>
</dbReference>
<dbReference type="AlphaFoldDB" id="A0A291W320"/>
<evidence type="ECO:0000256" key="1">
    <source>
        <dbReference type="SAM" id="MobiDB-lite"/>
    </source>
</evidence>
<dbReference type="KEGG" id="salf:SMD44_p10191"/>
<feature type="region of interest" description="Disordered" evidence="1">
    <location>
        <begin position="157"/>
        <end position="183"/>
    </location>
</feature>
<evidence type="ECO:0000313" key="3">
    <source>
        <dbReference type="Proteomes" id="UP000195880"/>
    </source>
</evidence>
<gene>
    <name evidence="2" type="ORF">SMD44_p10191</name>
</gene>
<geneLocation type="plasmid" evidence="3">
    <name>pmdjk44.1</name>
</geneLocation>